<feature type="transmembrane region" description="Helical" evidence="1">
    <location>
        <begin position="189"/>
        <end position="210"/>
    </location>
</feature>
<keyword evidence="1" id="KW-1133">Transmembrane helix</keyword>
<accession>A0A0P6XGE6</accession>
<keyword evidence="1" id="KW-0812">Transmembrane</keyword>
<keyword evidence="3" id="KW-1185">Reference proteome</keyword>
<comment type="caution">
    <text evidence="2">The sequence shown here is derived from an EMBL/GenBank/DDBJ whole genome shotgun (WGS) entry which is preliminary data.</text>
</comment>
<feature type="transmembrane region" description="Helical" evidence="1">
    <location>
        <begin position="222"/>
        <end position="240"/>
    </location>
</feature>
<feature type="transmembrane region" description="Helical" evidence="1">
    <location>
        <begin position="252"/>
        <end position="270"/>
    </location>
</feature>
<gene>
    <name evidence="2" type="ORF">SE15_10330</name>
</gene>
<feature type="transmembrane region" description="Helical" evidence="1">
    <location>
        <begin position="282"/>
        <end position="301"/>
    </location>
</feature>
<evidence type="ECO:0000256" key="1">
    <source>
        <dbReference type="SAM" id="Phobius"/>
    </source>
</evidence>
<feature type="transmembrane region" description="Helical" evidence="1">
    <location>
        <begin position="100"/>
        <end position="116"/>
    </location>
</feature>
<feature type="transmembrane region" description="Helical" evidence="1">
    <location>
        <begin position="25"/>
        <end position="42"/>
    </location>
</feature>
<protein>
    <submittedName>
        <fullName evidence="2">Uncharacterized protein</fullName>
    </submittedName>
</protein>
<dbReference type="EMBL" id="LGKO01000005">
    <property type="protein sequence ID" value="KPL82523.1"/>
    <property type="molecule type" value="Genomic_DNA"/>
</dbReference>
<keyword evidence="1" id="KW-0472">Membrane</keyword>
<dbReference type="Proteomes" id="UP000050544">
    <property type="component" value="Unassembled WGS sequence"/>
</dbReference>
<dbReference type="AlphaFoldDB" id="A0A0P6XGE6"/>
<sequence>MLIFSTSAIFGVFLFVRDWTGKGKLAFLSAFGFATLPFFRLLADNLTVPYDIAVRVWFFYLIAKVSINRELLREKKWLLICAGIAFLNALIFSVEIIPSVLAFAGLAPFAISILGGRPSIRETIKLVAILGVGYFIGAVIRLLHLFWVLGSFELVSNLVISRALRRLSAPELAFTLTTFDYVKWLLSRFIRLAPLQSALALFGFFAPWFVGFRQSASGETKALCVKFTALFLSEVMWFGLFRQHSAEHDHTVLQMSISLAFLCGVAIYSIEKIFSVRSFSRLLQFGLASLLVFQAVSLKGVKSLQYNVQTHFDASFLERQTRVLAPVLRGNIEIVNMAEPISFPPFYLVKEVAQLPRGPVITWRSAEELHGKRYLVFANPFSPTFNELIGQYRLVGLTRHYALFDPQVAPSFLNHFVQQEQSESKESVAKIEETWLGNIGLVGFWLSPTDEGYPSKVSFYLPHINETITWLVIIPAESQTKTLSSTLQITFEKQVGEDKQEILSLSTPVPQNEIFIEQVSTPFLDDKDSIGLTILVKGDLSLMSGVRVFLAPVMSSVE</sequence>
<name>A0A0P6XGE6_9CHLR</name>
<proteinExistence type="predicted"/>
<organism evidence="2 3">
    <name type="scientific">Thermanaerothrix daxensis</name>
    <dbReference type="NCBI Taxonomy" id="869279"/>
    <lineage>
        <taxon>Bacteria</taxon>
        <taxon>Bacillati</taxon>
        <taxon>Chloroflexota</taxon>
        <taxon>Anaerolineae</taxon>
        <taxon>Anaerolineales</taxon>
        <taxon>Anaerolineaceae</taxon>
        <taxon>Thermanaerothrix</taxon>
    </lineage>
</organism>
<evidence type="ECO:0000313" key="3">
    <source>
        <dbReference type="Proteomes" id="UP000050544"/>
    </source>
</evidence>
<evidence type="ECO:0000313" key="2">
    <source>
        <dbReference type="EMBL" id="KPL82523.1"/>
    </source>
</evidence>
<feature type="transmembrane region" description="Helical" evidence="1">
    <location>
        <begin position="48"/>
        <end position="65"/>
    </location>
</feature>
<reference evidence="2 3" key="1">
    <citation type="submission" date="2015-07" db="EMBL/GenBank/DDBJ databases">
        <title>Whole genome sequence of Thermanaerothrix daxensis DSM 23592.</title>
        <authorList>
            <person name="Hemp J."/>
            <person name="Ward L.M."/>
            <person name="Pace L.A."/>
            <person name="Fischer W.W."/>
        </authorList>
    </citation>
    <scope>NUCLEOTIDE SEQUENCE [LARGE SCALE GENOMIC DNA]</scope>
    <source>
        <strain evidence="2 3">GNS-1</strain>
    </source>
</reference>
<feature type="transmembrane region" description="Helical" evidence="1">
    <location>
        <begin position="128"/>
        <end position="149"/>
    </location>
</feature>
<feature type="transmembrane region" description="Helical" evidence="1">
    <location>
        <begin position="77"/>
        <end position="94"/>
    </location>
</feature>